<name>A0A0B8QER0_9VIBR</name>
<dbReference type="STRING" id="1481914.JCM19241_5987"/>
<accession>A0A0B8QER0</accession>
<dbReference type="Pfam" id="PF05930">
    <property type="entry name" value="Phage_AlpA"/>
    <property type="match status" value="1"/>
</dbReference>
<dbReference type="Proteomes" id="UP000031666">
    <property type="component" value="Unassembled WGS sequence"/>
</dbReference>
<proteinExistence type="predicted"/>
<sequence>MQLLKIKDVISLTTISKSQIFALRNKGLFPQSISLGANSIAWYEQEVKEYTELLGKGVSQKDAAKQVSAWREVQA</sequence>
<reference evidence="1 2" key="1">
    <citation type="submission" date="2015-01" db="EMBL/GenBank/DDBJ databases">
        <title>Vibrio sp. C94 JCM 19241 whole genome shotgun sequence.</title>
        <authorList>
            <person name="Sawabe T."/>
            <person name="Meirelles P."/>
            <person name="Feng G."/>
            <person name="Sayaka M."/>
            <person name="Hattori M."/>
            <person name="Ohkuma M."/>
        </authorList>
    </citation>
    <scope>NUCLEOTIDE SEQUENCE [LARGE SCALE GENOMIC DNA]</scope>
    <source>
        <strain evidence="2">JCM 19241</strain>
    </source>
</reference>
<comment type="caution">
    <text evidence="1">The sequence shown here is derived from an EMBL/GenBank/DDBJ whole genome shotgun (WGS) entry which is preliminary data.</text>
</comment>
<dbReference type="AlphaFoldDB" id="A0A0B8QER0"/>
<protein>
    <submittedName>
        <fullName evidence="1">Uncharacterized protein</fullName>
    </submittedName>
</protein>
<gene>
    <name evidence="1" type="ORF">JCM19241_5987</name>
</gene>
<dbReference type="Gene3D" id="1.10.238.160">
    <property type="match status" value="1"/>
</dbReference>
<dbReference type="EMBL" id="BBSC01000007">
    <property type="protein sequence ID" value="GAM77091.1"/>
    <property type="molecule type" value="Genomic_DNA"/>
</dbReference>
<dbReference type="InterPro" id="IPR010260">
    <property type="entry name" value="AlpA"/>
</dbReference>
<organism evidence="1 2">
    <name type="scientific">Vibrio ishigakensis</name>
    <dbReference type="NCBI Taxonomy" id="1481914"/>
    <lineage>
        <taxon>Bacteria</taxon>
        <taxon>Pseudomonadati</taxon>
        <taxon>Pseudomonadota</taxon>
        <taxon>Gammaproteobacteria</taxon>
        <taxon>Vibrionales</taxon>
        <taxon>Vibrionaceae</taxon>
        <taxon>Vibrio</taxon>
    </lineage>
</organism>
<reference evidence="1 2" key="2">
    <citation type="submission" date="2015-01" db="EMBL/GenBank/DDBJ databases">
        <authorList>
            <consortium name="NBRP consortium"/>
            <person name="Sawabe T."/>
            <person name="Meirelles P."/>
            <person name="Feng G."/>
            <person name="Sayaka M."/>
            <person name="Hattori M."/>
            <person name="Ohkuma M."/>
        </authorList>
    </citation>
    <scope>NUCLEOTIDE SEQUENCE [LARGE SCALE GENOMIC DNA]</scope>
    <source>
        <strain evidence="2">JCM 19241</strain>
    </source>
</reference>
<evidence type="ECO:0000313" key="1">
    <source>
        <dbReference type="EMBL" id="GAM77091.1"/>
    </source>
</evidence>
<evidence type="ECO:0000313" key="2">
    <source>
        <dbReference type="Proteomes" id="UP000031666"/>
    </source>
</evidence>